<dbReference type="GO" id="GO:0051536">
    <property type="term" value="F:iron-sulfur cluster binding"/>
    <property type="evidence" value="ECO:0007669"/>
    <property type="project" value="UniProtKB-KW"/>
</dbReference>
<evidence type="ECO:0000256" key="2">
    <source>
        <dbReference type="ARBA" id="ARBA00006490"/>
    </source>
</evidence>
<dbReference type="Gene3D" id="3.90.1150.10">
    <property type="entry name" value="Aspartate Aminotransferase, domain 1"/>
    <property type="match status" value="1"/>
</dbReference>
<dbReference type="EMBL" id="SCFR01000002">
    <property type="protein sequence ID" value="TFF67529.1"/>
    <property type="molecule type" value="Genomic_DNA"/>
</dbReference>
<evidence type="ECO:0000313" key="9">
    <source>
        <dbReference type="EMBL" id="TFF67529.1"/>
    </source>
</evidence>
<dbReference type="InterPro" id="IPR020578">
    <property type="entry name" value="Aminotrans_V_PyrdxlP_BS"/>
</dbReference>
<dbReference type="GO" id="GO:0046872">
    <property type="term" value="F:metal ion binding"/>
    <property type="evidence" value="ECO:0007669"/>
    <property type="project" value="UniProtKB-KW"/>
</dbReference>
<sequence>MITQRRYFMIYFDNASTTKMDEVVKNAVDEAYEKYWANPSSLHSLGFNVEKEIKKSRDIIAKKLNINPKSLFFVPSGTIANNSVINSIKNNKKNIVISSVEHACVFNAAKNSEMEVRIVNVDKFGFVDEEDLYSKIDDNTVLVSIIHVNNELGTINNINKLAEISKNKNPKILFHSDGVQAFNKINVDLRNIDFYTISSHKINGPKGIAALYIKNAKIFNSLYFGGGQESNLFSGTENVQGIIGFAKASQLDNNFVYISNINKYLRQELSSMKGIVINSPINNVSPYILNVCFEKIGAEILLHYLEMDDIYISTGSACSKDKGSRVLEAINVEKNYKEGCIRISLSKNSTMDEAKLFVKKLEEKVEIIRGILG</sequence>
<dbReference type="PIRSF" id="PIRSF005572">
    <property type="entry name" value="NifS"/>
    <property type="match status" value="1"/>
</dbReference>
<evidence type="ECO:0000256" key="6">
    <source>
        <dbReference type="ARBA" id="ARBA00023014"/>
    </source>
</evidence>
<dbReference type="Pfam" id="PF00266">
    <property type="entry name" value="Aminotran_5"/>
    <property type="match status" value="1"/>
</dbReference>
<feature type="domain" description="Aminotransferase class V" evidence="8">
    <location>
        <begin position="10"/>
        <end position="356"/>
    </location>
</feature>
<name>A0A4R9C2Y3_9FIRM</name>
<protein>
    <submittedName>
        <fullName evidence="9">Cysteine desulfurase</fullName>
    </submittedName>
</protein>
<dbReference type="InterPro" id="IPR015424">
    <property type="entry name" value="PyrdxlP-dep_Trfase"/>
</dbReference>
<evidence type="ECO:0000259" key="8">
    <source>
        <dbReference type="Pfam" id="PF00266"/>
    </source>
</evidence>
<dbReference type="GO" id="GO:0003824">
    <property type="term" value="F:catalytic activity"/>
    <property type="evidence" value="ECO:0007669"/>
    <property type="project" value="UniProtKB-ARBA"/>
</dbReference>
<evidence type="ECO:0000256" key="3">
    <source>
        <dbReference type="ARBA" id="ARBA00022723"/>
    </source>
</evidence>
<evidence type="ECO:0000256" key="4">
    <source>
        <dbReference type="ARBA" id="ARBA00022898"/>
    </source>
</evidence>
<dbReference type="PANTHER" id="PTHR11601">
    <property type="entry name" value="CYSTEINE DESULFURYLASE FAMILY MEMBER"/>
    <property type="match status" value="1"/>
</dbReference>
<dbReference type="InterPro" id="IPR015421">
    <property type="entry name" value="PyrdxlP-dep_Trfase_major"/>
</dbReference>
<keyword evidence="10" id="KW-1185">Reference proteome</keyword>
<dbReference type="InterPro" id="IPR016454">
    <property type="entry name" value="Cysteine_dSase"/>
</dbReference>
<dbReference type="Gene3D" id="3.40.640.10">
    <property type="entry name" value="Type I PLP-dependent aspartate aminotransferase-like (Major domain)"/>
    <property type="match status" value="1"/>
</dbReference>
<keyword evidence="5" id="KW-0408">Iron</keyword>
<evidence type="ECO:0000256" key="5">
    <source>
        <dbReference type="ARBA" id="ARBA00023004"/>
    </source>
</evidence>
<comment type="similarity">
    <text evidence="2">Belongs to the class-V pyridoxal-phosphate-dependent aminotransferase family. NifS/IscS subfamily.</text>
</comment>
<gene>
    <name evidence="9" type="ORF">EQF91_01010</name>
</gene>
<accession>A0A4R9C2Y3</accession>
<keyword evidence="3" id="KW-0479">Metal-binding</keyword>
<comment type="cofactor">
    <cofactor evidence="1 7">
        <name>pyridoxal 5'-phosphate</name>
        <dbReference type="ChEBI" id="CHEBI:597326"/>
    </cofactor>
</comment>
<dbReference type="AlphaFoldDB" id="A0A4R9C2Y3"/>
<dbReference type="Proteomes" id="UP000297454">
    <property type="component" value="Unassembled WGS sequence"/>
</dbReference>
<keyword evidence="4" id="KW-0663">Pyridoxal phosphate</keyword>
<organism evidence="9 10">
    <name type="scientific">Helcococcus ovis</name>
    <dbReference type="NCBI Taxonomy" id="72026"/>
    <lineage>
        <taxon>Bacteria</taxon>
        <taxon>Bacillati</taxon>
        <taxon>Bacillota</taxon>
        <taxon>Tissierellia</taxon>
        <taxon>Tissierellales</taxon>
        <taxon>Peptoniphilaceae</taxon>
        <taxon>Helcococcus</taxon>
    </lineage>
</organism>
<evidence type="ECO:0000313" key="10">
    <source>
        <dbReference type="Proteomes" id="UP000297454"/>
    </source>
</evidence>
<proteinExistence type="inferred from homology"/>
<evidence type="ECO:0000256" key="1">
    <source>
        <dbReference type="ARBA" id="ARBA00001933"/>
    </source>
</evidence>
<dbReference type="InterPro" id="IPR015422">
    <property type="entry name" value="PyrdxlP-dep_Trfase_small"/>
</dbReference>
<dbReference type="PANTHER" id="PTHR11601:SF50">
    <property type="entry name" value="CYSTEINE DESULFURASE ISCS 2-RELATED"/>
    <property type="match status" value="1"/>
</dbReference>
<reference evidence="9 10" key="1">
    <citation type="submission" date="2019-01" db="EMBL/GenBank/DDBJ databases">
        <title>Draft Genome Sequences of Helcococcus ovis Strains Isolated from the Uterus and Vagina of Dairy Cows with Metritis.</title>
        <authorList>
            <person name="Cunha F."/>
            <person name="Jeon S.J."/>
            <person name="Kutzer P."/>
            <person name="Galvao K.N."/>
        </authorList>
    </citation>
    <scope>NUCLEOTIDE SEQUENCE [LARGE SCALE GENOMIC DNA]</scope>
    <source>
        <strain evidence="9 10">KG-37</strain>
    </source>
</reference>
<evidence type="ECO:0000256" key="7">
    <source>
        <dbReference type="RuleBase" id="RU004504"/>
    </source>
</evidence>
<dbReference type="PROSITE" id="PS00595">
    <property type="entry name" value="AA_TRANSFER_CLASS_5"/>
    <property type="match status" value="1"/>
</dbReference>
<dbReference type="Gene3D" id="1.10.260.50">
    <property type="match status" value="1"/>
</dbReference>
<dbReference type="InterPro" id="IPR000192">
    <property type="entry name" value="Aminotrans_V_dom"/>
</dbReference>
<keyword evidence="6" id="KW-0411">Iron-sulfur</keyword>
<comment type="caution">
    <text evidence="9">The sequence shown here is derived from an EMBL/GenBank/DDBJ whole genome shotgun (WGS) entry which is preliminary data.</text>
</comment>
<dbReference type="SUPFAM" id="SSF53383">
    <property type="entry name" value="PLP-dependent transferases"/>
    <property type="match status" value="1"/>
</dbReference>